<feature type="transmembrane region" description="Helical" evidence="5">
    <location>
        <begin position="208"/>
        <end position="230"/>
    </location>
</feature>
<evidence type="ECO:0000313" key="7">
    <source>
        <dbReference type="Proteomes" id="UP000604737"/>
    </source>
</evidence>
<dbReference type="Proteomes" id="UP000604737">
    <property type="component" value="Unassembled WGS sequence"/>
</dbReference>
<feature type="transmembrane region" description="Helical" evidence="5">
    <location>
        <begin position="69"/>
        <end position="88"/>
    </location>
</feature>
<accession>A0ABQ3H494</accession>
<evidence type="ECO:0000256" key="2">
    <source>
        <dbReference type="ARBA" id="ARBA00022692"/>
    </source>
</evidence>
<evidence type="ECO:0000256" key="4">
    <source>
        <dbReference type="ARBA" id="ARBA00023136"/>
    </source>
</evidence>
<dbReference type="PANTHER" id="PTHR43701">
    <property type="entry name" value="MEMBRANE TRANSPORTER PROTEIN MJ0441-RELATED"/>
    <property type="match status" value="1"/>
</dbReference>
<keyword evidence="5" id="KW-1003">Cell membrane</keyword>
<keyword evidence="3 5" id="KW-1133">Transmembrane helix</keyword>
<evidence type="ECO:0000256" key="3">
    <source>
        <dbReference type="ARBA" id="ARBA00022989"/>
    </source>
</evidence>
<organism evidence="6 7">
    <name type="scientific">Jeongeupia chitinilytica</name>
    <dbReference type="NCBI Taxonomy" id="1041641"/>
    <lineage>
        <taxon>Bacteria</taxon>
        <taxon>Pseudomonadati</taxon>
        <taxon>Pseudomonadota</taxon>
        <taxon>Betaproteobacteria</taxon>
        <taxon>Neisseriales</taxon>
        <taxon>Chitinibacteraceae</taxon>
        <taxon>Jeongeupia</taxon>
    </lineage>
</organism>
<reference evidence="7" key="1">
    <citation type="journal article" date="2019" name="Int. J. Syst. Evol. Microbiol.">
        <title>The Global Catalogue of Microorganisms (GCM) 10K type strain sequencing project: providing services to taxonomists for standard genome sequencing and annotation.</title>
        <authorList>
            <consortium name="The Broad Institute Genomics Platform"/>
            <consortium name="The Broad Institute Genome Sequencing Center for Infectious Disease"/>
            <person name="Wu L."/>
            <person name="Ma J."/>
        </authorList>
    </citation>
    <scope>NUCLEOTIDE SEQUENCE [LARGE SCALE GENOMIC DNA]</scope>
    <source>
        <strain evidence="7">KCTC 23701</strain>
    </source>
</reference>
<comment type="subcellular location">
    <subcellularLocation>
        <location evidence="5">Cell membrane</location>
        <topology evidence="5">Multi-pass membrane protein</topology>
    </subcellularLocation>
    <subcellularLocation>
        <location evidence="1">Membrane</location>
        <topology evidence="1">Multi-pass membrane protein</topology>
    </subcellularLocation>
</comment>
<dbReference type="InterPro" id="IPR002781">
    <property type="entry name" value="TM_pro_TauE-like"/>
</dbReference>
<keyword evidence="4 5" id="KW-0472">Membrane</keyword>
<keyword evidence="2 5" id="KW-0812">Transmembrane</keyword>
<feature type="transmembrane region" description="Helical" evidence="5">
    <location>
        <begin position="180"/>
        <end position="202"/>
    </location>
</feature>
<dbReference type="PANTHER" id="PTHR43701:SF2">
    <property type="entry name" value="MEMBRANE TRANSPORTER PROTEIN YJNA-RELATED"/>
    <property type="match status" value="1"/>
</dbReference>
<gene>
    <name evidence="6" type="ORF">GCM10007350_34280</name>
</gene>
<dbReference type="Pfam" id="PF01925">
    <property type="entry name" value="TauE"/>
    <property type="match status" value="1"/>
</dbReference>
<feature type="transmembrane region" description="Helical" evidence="5">
    <location>
        <begin position="242"/>
        <end position="259"/>
    </location>
</feature>
<sequence>MTLVVLGLLIGLVLGLSGAGGGILAVPALMAGLGWSVQQAAPVALLAVAGGAATGALEGFRRGLVRYRAALVMAVAGIPLTAVGQTVAHHLPHAALQTAFALVMLTVAGRLLLPRHDDDRASSPCRVDPGSGRLVWTPVTALAITAVGALAGLATGLLGVGGGFIIVPALRRLSNLGMHAIVATSLFVIALVGCGGIAAALWQGRTLPVAVALPFLVATVAGMIAGRRLIARVSPQRVQRGFALVLLAVALGMLAATWWPR</sequence>
<dbReference type="InterPro" id="IPR051598">
    <property type="entry name" value="TSUP/Inactive_protease-like"/>
</dbReference>
<comment type="caution">
    <text evidence="6">The sequence shown here is derived from an EMBL/GenBank/DDBJ whole genome shotgun (WGS) entry which is preliminary data.</text>
</comment>
<feature type="transmembrane region" description="Helical" evidence="5">
    <location>
        <begin position="94"/>
        <end position="113"/>
    </location>
</feature>
<dbReference type="RefSeq" id="WP_189462179.1">
    <property type="nucleotide sequence ID" value="NZ_BMYO01000010.1"/>
</dbReference>
<dbReference type="EMBL" id="BMYO01000010">
    <property type="protein sequence ID" value="GHD68610.1"/>
    <property type="molecule type" value="Genomic_DNA"/>
</dbReference>
<name>A0ABQ3H494_9NEIS</name>
<evidence type="ECO:0000256" key="1">
    <source>
        <dbReference type="ARBA" id="ARBA00004141"/>
    </source>
</evidence>
<comment type="similarity">
    <text evidence="5">Belongs to the 4-toluene sulfonate uptake permease (TSUP) (TC 2.A.102) family.</text>
</comment>
<feature type="transmembrane region" description="Helical" evidence="5">
    <location>
        <begin position="134"/>
        <end position="151"/>
    </location>
</feature>
<feature type="transmembrane region" description="Helical" evidence="5">
    <location>
        <begin position="35"/>
        <end position="57"/>
    </location>
</feature>
<keyword evidence="7" id="KW-1185">Reference proteome</keyword>
<protein>
    <recommendedName>
        <fullName evidence="5">Probable membrane transporter protein</fullName>
    </recommendedName>
</protein>
<proteinExistence type="inferred from homology"/>
<evidence type="ECO:0000313" key="6">
    <source>
        <dbReference type="EMBL" id="GHD68610.1"/>
    </source>
</evidence>
<evidence type="ECO:0000256" key="5">
    <source>
        <dbReference type="RuleBase" id="RU363041"/>
    </source>
</evidence>